<evidence type="ECO:0000256" key="11">
    <source>
        <dbReference type="ARBA" id="ARBA00038856"/>
    </source>
</evidence>
<keyword evidence="9" id="KW-0753">Steroid metabolism</keyword>
<keyword evidence="7" id="KW-0443">Lipid metabolism</keyword>
<name>A0A7W3LZ97_ACTNM</name>
<evidence type="ECO:0000256" key="5">
    <source>
        <dbReference type="ARBA" id="ARBA00022827"/>
    </source>
</evidence>
<organism evidence="18 19">
    <name type="scientific">Actinomadura namibiensis</name>
    <dbReference type="NCBI Taxonomy" id="182080"/>
    <lineage>
        <taxon>Bacteria</taxon>
        <taxon>Bacillati</taxon>
        <taxon>Actinomycetota</taxon>
        <taxon>Actinomycetes</taxon>
        <taxon>Streptosporangiales</taxon>
        <taxon>Thermomonosporaceae</taxon>
        <taxon>Actinomadura</taxon>
    </lineage>
</organism>
<keyword evidence="19" id="KW-1185">Reference proteome</keyword>
<comment type="caution">
    <text evidence="18">The sequence shown here is derived from an EMBL/GenBank/DDBJ whole genome shotgun (WGS) entry which is preliminary data.</text>
</comment>
<dbReference type="GO" id="GO:0016995">
    <property type="term" value="F:cholesterol oxidase activity"/>
    <property type="evidence" value="ECO:0007669"/>
    <property type="project" value="UniProtKB-EC"/>
</dbReference>
<evidence type="ECO:0000256" key="7">
    <source>
        <dbReference type="ARBA" id="ARBA00023098"/>
    </source>
</evidence>
<protein>
    <recommendedName>
        <fullName evidence="14">Cholesterol oxidase</fullName>
        <ecNumber evidence="13">1.1.3.6</ecNumber>
        <ecNumber evidence="11">5.3.3.1</ecNumber>
    </recommendedName>
    <alternativeName>
        <fullName evidence="15">Cholesterol isomerase</fullName>
    </alternativeName>
</protein>
<accession>A0A7W3LZ97</accession>
<dbReference type="GO" id="GO:0008203">
    <property type="term" value="P:cholesterol metabolic process"/>
    <property type="evidence" value="ECO:0007669"/>
    <property type="project" value="UniProtKB-KW"/>
</dbReference>
<keyword evidence="5" id="KW-0274">FAD</keyword>
<evidence type="ECO:0000256" key="2">
    <source>
        <dbReference type="ARBA" id="ARBA00010790"/>
    </source>
</evidence>
<evidence type="ECO:0000313" key="18">
    <source>
        <dbReference type="EMBL" id="MBA8956948.1"/>
    </source>
</evidence>
<evidence type="ECO:0000256" key="15">
    <source>
        <dbReference type="ARBA" id="ARBA00049778"/>
    </source>
</evidence>
<dbReference type="InterPro" id="IPR001763">
    <property type="entry name" value="Rhodanese-like_dom"/>
</dbReference>
<dbReference type="EC" id="1.1.3.6" evidence="13"/>
<keyword evidence="8" id="KW-1207">Sterol metabolism</keyword>
<sequence>MDPVDTAWFDVLVVGSGFGGSVAALRLAEKGYRVAVLEAGRRFGEEDLPRTSWHLRRYLWAPRLGCRGVQRIHLVRGEAGVLVLAGAGVGGGSLVYANTLYEPPEPFFADRQWGHITDWRDELAPFYDQARRMLGVTVNPIVTPADEAVRRVAERMGVGHTFHPTPVGVFFGDGTPGRPAPDPYFGGAGPERTSCTACGSCMVGCRTGAKNTLTKNYLHLAERAGARVLPDTTVTAITPVDGGYEVEVLRTQALPGRRRRRLRAAHVVLAAGTYGTQRLLHRMRDTGRLPGLSPRLGEVTRTNSEALLGVERMTGRHRPGDVDHSTGLAITSSFHPDERTHIEPTRYGAGNNAMGLIRTLLIDGGDGPRWRRFLGEAARRPGTIVRGLSLRDWARRTVIALVMQTDDNSVTVGLRGRGLVARRGAGEPRPTWIPIAHTATRMLAEELDATPGGTWFDLFDIPTTAHFLGGCVIGDSPRTGVIDPYHRVYGHPGLHVVDGSAISANLGVNPSLTITAQAERALSLWPNKGEDDPRPPLGAPYRRLRPVPPRDPAVPGHAPAALRLP</sequence>
<comment type="pathway">
    <text evidence="12">Steroid metabolism; cholesterol degradation.</text>
</comment>
<evidence type="ECO:0000256" key="10">
    <source>
        <dbReference type="ARBA" id="ARBA00023235"/>
    </source>
</evidence>
<evidence type="ECO:0000256" key="8">
    <source>
        <dbReference type="ARBA" id="ARBA00023166"/>
    </source>
</evidence>
<dbReference type="RefSeq" id="WP_312898366.1">
    <property type="nucleotide sequence ID" value="NZ_BAAALP010000017.1"/>
</dbReference>
<keyword evidence="4" id="KW-0285">Flavoprotein</keyword>
<feature type="domain" description="Rhodanese" evidence="17">
    <location>
        <begin position="15"/>
        <end position="52"/>
    </location>
</feature>
<evidence type="ECO:0000256" key="16">
    <source>
        <dbReference type="SAM" id="MobiDB-lite"/>
    </source>
</evidence>
<comment type="similarity">
    <text evidence="2">Belongs to the GMC oxidoreductase family.</text>
</comment>
<dbReference type="InterPro" id="IPR000172">
    <property type="entry name" value="GMC_OxRdtase_N"/>
</dbReference>
<dbReference type="SUPFAM" id="SSF51905">
    <property type="entry name" value="FAD/NAD(P)-binding domain"/>
    <property type="match status" value="1"/>
</dbReference>
<dbReference type="AlphaFoldDB" id="A0A7W3LZ97"/>
<feature type="region of interest" description="Disordered" evidence="16">
    <location>
        <begin position="524"/>
        <end position="565"/>
    </location>
</feature>
<dbReference type="Proteomes" id="UP000572680">
    <property type="component" value="Unassembled WGS sequence"/>
</dbReference>
<gene>
    <name evidence="18" type="ORF">HNR61_008638</name>
</gene>
<keyword evidence="6 18" id="KW-0560">Oxidoreductase</keyword>
<evidence type="ECO:0000256" key="4">
    <source>
        <dbReference type="ARBA" id="ARBA00022630"/>
    </source>
</evidence>
<dbReference type="Gene3D" id="3.50.50.60">
    <property type="entry name" value="FAD/NAD(P)-binding domain"/>
    <property type="match status" value="3"/>
</dbReference>
<keyword evidence="3" id="KW-0153">Cholesterol metabolism</keyword>
<dbReference type="PANTHER" id="PTHR47470:SF1">
    <property type="entry name" value="FAD-DEPENDENT OXIDOREDUCTASE 2 FAD BINDING DOMAIN-CONTAINING PROTEIN"/>
    <property type="match status" value="1"/>
</dbReference>
<evidence type="ECO:0000256" key="14">
    <source>
        <dbReference type="ARBA" id="ARBA00049744"/>
    </source>
</evidence>
<dbReference type="EMBL" id="JACJIA010000019">
    <property type="protein sequence ID" value="MBA8956948.1"/>
    <property type="molecule type" value="Genomic_DNA"/>
</dbReference>
<evidence type="ECO:0000256" key="13">
    <source>
        <dbReference type="ARBA" id="ARBA00049723"/>
    </source>
</evidence>
<dbReference type="GO" id="GO:0004769">
    <property type="term" value="F:steroid Delta-isomerase activity"/>
    <property type="evidence" value="ECO:0007669"/>
    <property type="project" value="UniProtKB-EC"/>
</dbReference>
<reference evidence="18 19" key="1">
    <citation type="submission" date="2020-08" db="EMBL/GenBank/DDBJ databases">
        <title>Genomic Encyclopedia of Type Strains, Phase IV (KMG-IV): sequencing the most valuable type-strain genomes for metagenomic binning, comparative biology and taxonomic classification.</title>
        <authorList>
            <person name="Goeker M."/>
        </authorList>
    </citation>
    <scope>NUCLEOTIDE SEQUENCE [LARGE SCALE GENOMIC DNA]</scope>
    <source>
        <strain evidence="18 19">DSM 44197</strain>
    </source>
</reference>
<dbReference type="Pfam" id="PF00732">
    <property type="entry name" value="GMC_oxred_N"/>
    <property type="match status" value="1"/>
</dbReference>
<evidence type="ECO:0000259" key="17">
    <source>
        <dbReference type="PROSITE" id="PS50206"/>
    </source>
</evidence>
<dbReference type="PROSITE" id="PS50206">
    <property type="entry name" value="RHODANESE_3"/>
    <property type="match status" value="1"/>
</dbReference>
<evidence type="ECO:0000256" key="1">
    <source>
        <dbReference type="ARBA" id="ARBA00001974"/>
    </source>
</evidence>
<dbReference type="InterPro" id="IPR036188">
    <property type="entry name" value="FAD/NAD-bd_sf"/>
</dbReference>
<dbReference type="EC" id="5.3.3.1" evidence="11"/>
<dbReference type="Pfam" id="PF05199">
    <property type="entry name" value="GMC_oxred_C"/>
    <property type="match status" value="1"/>
</dbReference>
<dbReference type="InterPro" id="IPR003953">
    <property type="entry name" value="FAD-dep_OxRdtase_2_FAD-bd"/>
</dbReference>
<evidence type="ECO:0000256" key="12">
    <source>
        <dbReference type="ARBA" id="ARBA00049645"/>
    </source>
</evidence>
<dbReference type="Pfam" id="PF00890">
    <property type="entry name" value="FAD_binding_2"/>
    <property type="match status" value="1"/>
</dbReference>
<dbReference type="PANTHER" id="PTHR47470">
    <property type="entry name" value="CHOLESTEROL OXIDASE"/>
    <property type="match status" value="1"/>
</dbReference>
<proteinExistence type="inferred from homology"/>
<evidence type="ECO:0000256" key="6">
    <source>
        <dbReference type="ARBA" id="ARBA00023002"/>
    </source>
</evidence>
<evidence type="ECO:0000256" key="3">
    <source>
        <dbReference type="ARBA" id="ARBA00022548"/>
    </source>
</evidence>
<comment type="cofactor">
    <cofactor evidence="1">
        <name>FAD</name>
        <dbReference type="ChEBI" id="CHEBI:57692"/>
    </cofactor>
</comment>
<dbReference type="InterPro" id="IPR052542">
    <property type="entry name" value="Cholesterol_Oxidase"/>
</dbReference>
<dbReference type="GO" id="GO:0050660">
    <property type="term" value="F:flavin adenine dinucleotide binding"/>
    <property type="evidence" value="ECO:0007669"/>
    <property type="project" value="InterPro"/>
</dbReference>
<evidence type="ECO:0000313" key="19">
    <source>
        <dbReference type="Proteomes" id="UP000572680"/>
    </source>
</evidence>
<keyword evidence="10" id="KW-0413">Isomerase</keyword>
<dbReference type="InterPro" id="IPR007867">
    <property type="entry name" value="GMC_OxRtase_C"/>
</dbReference>
<evidence type="ECO:0000256" key="9">
    <source>
        <dbReference type="ARBA" id="ARBA00023221"/>
    </source>
</evidence>